<evidence type="ECO:0000259" key="9">
    <source>
        <dbReference type="PROSITE" id="PS50845"/>
    </source>
</evidence>
<feature type="domain" description="Reticulon" evidence="9">
    <location>
        <begin position="85"/>
        <end position="272"/>
    </location>
</feature>
<dbReference type="OrthoDB" id="567788at2759"/>
<protein>
    <recommendedName>
        <fullName evidence="7">Reticulon</fullName>
    </recommendedName>
</protein>
<keyword evidence="4 7" id="KW-1133">Transmembrane helix</keyword>
<evidence type="ECO:0000256" key="2">
    <source>
        <dbReference type="ARBA" id="ARBA00022692"/>
    </source>
</evidence>
<dbReference type="GO" id="GO:0030182">
    <property type="term" value="P:neuron differentiation"/>
    <property type="evidence" value="ECO:0007669"/>
    <property type="project" value="TreeGrafter"/>
</dbReference>
<dbReference type="FunFam" id="1.20.5.2480:FF:000001">
    <property type="entry name" value="Reticulon"/>
    <property type="match status" value="1"/>
</dbReference>
<gene>
    <name evidence="10" type="primary">Rtn1</name>
</gene>
<evidence type="ECO:0000256" key="6">
    <source>
        <dbReference type="ARBA" id="ARBA00037306"/>
    </source>
</evidence>
<evidence type="ECO:0000256" key="1">
    <source>
        <dbReference type="ARBA" id="ARBA00004477"/>
    </source>
</evidence>
<comment type="function">
    <text evidence="6">Inhibits amyloid precursor protein processing, probably by blocking BACE1 activity.</text>
</comment>
<evidence type="ECO:0000256" key="5">
    <source>
        <dbReference type="ARBA" id="ARBA00023136"/>
    </source>
</evidence>
<reference evidence="10" key="1">
    <citation type="submission" date="2025-08" db="UniProtKB">
        <authorList>
            <consortium name="RefSeq"/>
        </authorList>
    </citation>
    <scope>IDENTIFICATION</scope>
    <source>
        <tissue evidence="10">Leukocyte</tissue>
    </source>
</reference>
<name>A0A8B7VSE9_CASCN</name>
<dbReference type="InterPro" id="IPR046964">
    <property type="entry name" value="RTN1-4"/>
</dbReference>
<dbReference type="Pfam" id="PF02453">
    <property type="entry name" value="Reticulon"/>
    <property type="match status" value="1"/>
</dbReference>
<keyword evidence="5 7" id="KW-0472">Membrane</keyword>
<feature type="region of interest" description="Disordered" evidence="8">
    <location>
        <begin position="1"/>
        <end position="78"/>
    </location>
</feature>
<keyword evidence="3 7" id="KW-0256">Endoplasmic reticulum</keyword>
<feature type="transmembrane region" description="Helical" evidence="7">
    <location>
        <begin position="99"/>
        <end position="128"/>
    </location>
</feature>
<dbReference type="GO" id="GO:0043005">
    <property type="term" value="C:neuron projection"/>
    <property type="evidence" value="ECO:0007669"/>
    <property type="project" value="TreeGrafter"/>
</dbReference>
<dbReference type="GO" id="GO:0007420">
    <property type="term" value="P:brain development"/>
    <property type="evidence" value="ECO:0007669"/>
    <property type="project" value="TreeGrafter"/>
</dbReference>
<dbReference type="AlphaFoldDB" id="A0A8B7VSE9"/>
<dbReference type="PROSITE" id="PS50845">
    <property type="entry name" value="RETICULON"/>
    <property type="match status" value="1"/>
</dbReference>
<proteinExistence type="predicted"/>
<dbReference type="PANTHER" id="PTHR45799:SF5">
    <property type="entry name" value="RETICULON-1"/>
    <property type="match status" value="1"/>
</dbReference>
<accession>A0A8B7VSE9</accession>
<feature type="transmembrane region" description="Helical" evidence="7">
    <location>
        <begin position="214"/>
        <end position="236"/>
    </location>
</feature>
<evidence type="ECO:0000256" key="3">
    <source>
        <dbReference type="ARBA" id="ARBA00022824"/>
    </source>
</evidence>
<keyword evidence="2 7" id="KW-0812">Transmembrane</keyword>
<dbReference type="Gene3D" id="1.20.5.2480">
    <property type="match status" value="1"/>
</dbReference>
<evidence type="ECO:0000256" key="4">
    <source>
        <dbReference type="ARBA" id="ARBA00022989"/>
    </source>
</evidence>
<dbReference type="CTD" id="6252"/>
<sequence>MATPRDPQEELLSLASPGSQWFGDRGEGEDGAVTPKGARPAPQAGEPGRGLGPGAGEAAPREPGSGSGSGPARPPPVATETASTAIDLLYWRDIKQTGIVFGSFLLLLFSLTQFSVVSVVAYLALAALSATISFRIYKSVLQAVQKTDEGHPFKAYLELEITLSQEQVQKYTDCLQLYVNSTLKELRRLFLVQDLVDSLKFAVLMWLLTYVGALFNGLTLLLVAVVSMFTLPVVYIKHQAQIDQYLGLVRTHINAVVAKIQAKIPGAKRHTE</sequence>
<comment type="subcellular location">
    <subcellularLocation>
        <location evidence="1 7">Endoplasmic reticulum membrane</location>
        <topology evidence="1 7">Multi-pass membrane protein</topology>
    </subcellularLocation>
</comment>
<dbReference type="GO" id="GO:0071787">
    <property type="term" value="P:endoplasmic reticulum tubular network formation"/>
    <property type="evidence" value="ECO:0007669"/>
    <property type="project" value="TreeGrafter"/>
</dbReference>
<organism evidence="10">
    <name type="scientific">Castor canadensis</name>
    <name type="common">American beaver</name>
    <dbReference type="NCBI Taxonomy" id="51338"/>
    <lineage>
        <taxon>Eukaryota</taxon>
        <taxon>Metazoa</taxon>
        <taxon>Chordata</taxon>
        <taxon>Craniata</taxon>
        <taxon>Vertebrata</taxon>
        <taxon>Euteleostomi</taxon>
        <taxon>Mammalia</taxon>
        <taxon>Eutheria</taxon>
        <taxon>Euarchontoglires</taxon>
        <taxon>Glires</taxon>
        <taxon>Rodentia</taxon>
        <taxon>Castorimorpha</taxon>
        <taxon>Castoridae</taxon>
        <taxon>Castor</taxon>
    </lineage>
</organism>
<dbReference type="GO" id="GO:0005789">
    <property type="term" value="C:endoplasmic reticulum membrane"/>
    <property type="evidence" value="ECO:0007669"/>
    <property type="project" value="UniProtKB-SubCell"/>
</dbReference>
<dbReference type="RefSeq" id="XP_020034533.1">
    <property type="nucleotide sequence ID" value="XM_020178944.1"/>
</dbReference>
<dbReference type="InterPro" id="IPR003388">
    <property type="entry name" value="Reticulon"/>
</dbReference>
<dbReference type="PANTHER" id="PTHR45799">
    <property type="entry name" value="RETICULON-LIKE PROTEIN"/>
    <property type="match status" value="1"/>
</dbReference>
<evidence type="ECO:0000313" key="10">
    <source>
        <dbReference type="RefSeq" id="XP_020034533.1"/>
    </source>
</evidence>
<evidence type="ECO:0000256" key="7">
    <source>
        <dbReference type="RuleBase" id="RU210713"/>
    </source>
</evidence>
<evidence type="ECO:0000256" key="8">
    <source>
        <dbReference type="SAM" id="MobiDB-lite"/>
    </source>
</evidence>
<dbReference type="GO" id="GO:0014069">
    <property type="term" value="C:postsynaptic density"/>
    <property type="evidence" value="ECO:0007669"/>
    <property type="project" value="TreeGrafter"/>
</dbReference>